<evidence type="ECO:0000256" key="1">
    <source>
        <dbReference type="SAM" id="Coils"/>
    </source>
</evidence>
<feature type="domain" description="Reverse transcriptase" evidence="2">
    <location>
        <begin position="1"/>
        <end position="55"/>
    </location>
</feature>
<organism evidence="5 6">
    <name type="scientific">Camelina sativa</name>
    <name type="common">False flax</name>
    <name type="synonym">Myagrum sativum</name>
    <dbReference type="NCBI Taxonomy" id="90675"/>
    <lineage>
        <taxon>Eukaryota</taxon>
        <taxon>Viridiplantae</taxon>
        <taxon>Streptophyta</taxon>
        <taxon>Embryophyta</taxon>
        <taxon>Tracheophyta</taxon>
        <taxon>Spermatophyta</taxon>
        <taxon>Magnoliopsida</taxon>
        <taxon>eudicotyledons</taxon>
        <taxon>Gunneridae</taxon>
        <taxon>Pentapetalae</taxon>
        <taxon>rosids</taxon>
        <taxon>malvids</taxon>
        <taxon>Brassicales</taxon>
        <taxon>Brassicaceae</taxon>
        <taxon>Camelineae</taxon>
        <taxon>Camelina</taxon>
    </lineage>
</organism>
<reference evidence="5" key="1">
    <citation type="journal article" date="2014" name="Nat. Commun.">
        <title>The emerging biofuel crop Camelina sativa retains a highly undifferentiated hexaploid genome structure.</title>
        <authorList>
            <person name="Kagale S."/>
            <person name="Koh C."/>
            <person name="Nixon J."/>
            <person name="Bollina V."/>
            <person name="Clarke W.E."/>
            <person name="Tuteja R."/>
            <person name="Spillane C."/>
            <person name="Robinson S.J."/>
            <person name="Links M.G."/>
            <person name="Clarke C."/>
            <person name="Higgins E.E."/>
            <person name="Huebert T."/>
            <person name="Sharpe A.G."/>
            <person name="Parkin I.A."/>
        </authorList>
    </citation>
    <scope>NUCLEOTIDE SEQUENCE [LARGE SCALE GENOMIC DNA]</scope>
    <source>
        <strain evidence="5">cv. DH55</strain>
    </source>
</reference>
<dbReference type="GeneID" id="104715243"/>
<dbReference type="SUPFAM" id="SSF56672">
    <property type="entry name" value="DNA/RNA polymerases"/>
    <property type="match status" value="1"/>
</dbReference>
<evidence type="ECO:0000259" key="4">
    <source>
        <dbReference type="PROSITE" id="PS50994"/>
    </source>
</evidence>
<dbReference type="PANTHER" id="PTHR48475">
    <property type="entry name" value="RIBONUCLEASE H"/>
    <property type="match status" value="1"/>
</dbReference>
<accession>A0ABM1QFE9</accession>
<feature type="domain" description="RNase H type-1" evidence="3">
    <location>
        <begin position="86"/>
        <end position="220"/>
    </location>
</feature>
<dbReference type="InterPro" id="IPR002156">
    <property type="entry name" value="RNaseH_domain"/>
</dbReference>
<dbReference type="RefSeq" id="XP_019085487.1">
    <property type="nucleotide sequence ID" value="XM_019229942.1"/>
</dbReference>
<dbReference type="Pfam" id="PF00665">
    <property type="entry name" value="rve"/>
    <property type="match status" value="1"/>
</dbReference>
<keyword evidence="1" id="KW-0175">Coiled coil</keyword>
<dbReference type="Pfam" id="PF13456">
    <property type="entry name" value="RVT_3"/>
    <property type="match status" value="1"/>
</dbReference>
<dbReference type="InterPro" id="IPR043502">
    <property type="entry name" value="DNA/RNA_pol_sf"/>
</dbReference>
<feature type="domain" description="Integrase catalytic" evidence="4">
    <location>
        <begin position="369"/>
        <end position="542"/>
    </location>
</feature>
<dbReference type="InterPro" id="IPR000477">
    <property type="entry name" value="RT_dom"/>
</dbReference>
<evidence type="ECO:0000313" key="5">
    <source>
        <dbReference type="Proteomes" id="UP000694864"/>
    </source>
</evidence>
<evidence type="ECO:0000259" key="3">
    <source>
        <dbReference type="PROSITE" id="PS50879"/>
    </source>
</evidence>
<dbReference type="PANTHER" id="PTHR48475:SF2">
    <property type="entry name" value="RIBONUCLEASE H"/>
    <property type="match status" value="1"/>
</dbReference>
<dbReference type="PROSITE" id="PS50879">
    <property type="entry name" value="RNASE_H_1"/>
    <property type="match status" value="1"/>
</dbReference>
<keyword evidence="5" id="KW-1185">Reference proteome</keyword>
<dbReference type="PROSITE" id="PS50878">
    <property type="entry name" value="RT_POL"/>
    <property type="match status" value="1"/>
</dbReference>
<dbReference type="CDD" id="cd09279">
    <property type="entry name" value="RNase_HI_like"/>
    <property type="match status" value="1"/>
</dbReference>
<feature type="coiled-coil region" evidence="1">
    <location>
        <begin position="535"/>
        <end position="562"/>
    </location>
</feature>
<dbReference type="Pfam" id="PF00078">
    <property type="entry name" value="RVT_1"/>
    <property type="match status" value="1"/>
</dbReference>
<proteinExistence type="predicted"/>
<evidence type="ECO:0000313" key="6">
    <source>
        <dbReference type="RefSeq" id="XP_019085487.1"/>
    </source>
</evidence>
<protein>
    <submittedName>
        <fullName evidence="6">Uncharacterized protein LOC104715243</fullName>
    </submittedName>
</protein>
<reference evidence="6" key="2">
    <citation type="submission" date="2025-08" db="UniProtKB">
        <authorList>
            <consortium name="RefSeq"/>
        </authorList>
    </citation>
    <scope>IDENTIFICATION</scope>
    <source>
        <tissue evidence="6">Leaf</tissue>
    </source>
</reference>
<dbReference type="Gene3D" id="3.30.70.270">
    <property type="match status" value="1"/>
</dbReference>
<dbReference type="Gene3D" id="3.30.420.10">
    <property type="entry name" value="Ribonuclease H-like superfamily/Ribonuclease H"/>
    <property type="match status" value="2"/>
</dbReference>
<dbReference type="PROSITE" id="PS50994">
    <property type="entry name" value="INTEGRASE"/>
    <property type="match status" value="1"/>
</dbReference>
<dbReference type="Proteomes" id="UP000694864">
    <property type="component" value="Chromosome 9"/>
</dbReference>
<evidence type="ECO:0000259" key="2">
    <source>
        <dbReference type="PROSITE" id="PS50878"/>
    </source>
</evidence>
<dbReference type="InterPro" id="IPR001584">
    <property type="entry name" value="Integrase_cat-core"/>
</dbReference>
<gene>
    <name evidence="6" type="primary">LOC104715243</name>
</gene>
<dbReference type="InterPro" id="IPR043128">
    <property type="entry name" value="Rev_trsase/Diguanyl_cyclase"/>
</dbReference>
<dbReference type="SUPFAM" id="SSF53098">
    <property type="entry name" value="Ribonuclease H-like"/>
    <property type="match status" value="1"/>
</dbReference>
<dbReference type="InterPro" id="IPR012337">
    <property type="entry name" value="RNaseH-like_sf"/>
</dbReference>
<name>A0ABM1QFE9_CAMSA</name>
<dbReference type="InterPro" id="IPR036397">
    <property type="entry name" value="RNaseH_sf"/>
</dbReference>
<sequence>MEVYIDDMLVKSQHSKDHITHLRQCFDTLNKYGMKLNPAKCTFAVKSGEFLGYLVTRQCIEANPKQIKAIIDLPLPKNAREEKPNQHPSTLQTTDGSCTWTVHPLTLGRELIRLTLPTGEILEQSFRLRFQATNNVAEYEALIVGLRLANGMQIKRIRAFCDSQLIANQFSGEYDTKSEPMDAYLDVVRILSKRFDEFELIKIPRGDNVPADALAALASTSDPDLQRIILVESIDTPSIGKTHTETCLALHQPNKIRTTYRTMRSRRGCEPPSENDVTDWRVEIRAYVADGDVPTDKWARQRLKAKAARYTLMKDHLLRWTALGAMLLCIHGDDTERVMMETHEGAGGNHSGGRALALRIKKHGHYWPIAKAPYPFMRWAMDIIGPPPTSRQKRYILVLTDYFFTKMVEAESYANIKAKDVQLFVWKYIICRHGLPYEIVTDNGSQFISMQFKKFCARWRIKLRKSTLRYPQGNGQAEATNKTILDGLKKRLDAKKGVWADELDGVLWSYRTTPRTSTNQTPFSLAYGMEAMAPAEMLTDRLDELEEERDKALLRIQNYQLAAAKYYNKKVHNRHFDKGDLVLRKVFENTAEPDAVKMGANWEGPYLVLKVVHPSVYELLTMGGEPVPRSWNSMHLKRYYY</sequence>